<sequence length="272" mass="29415">MSRKVNPKTASSLIRRTSKLRPRLAIVLGSGFSSMVDTLKNKLIIPYAKLTGFPKSGVDGHSGEAAIGKIDDTPVIILSGRAHYYEGHSLEAVTFPIRVLAEYGIETLLLTNAAGAINQKFKPGNFMLFKDHINFIGDNPLRGCTPTGLERFIDLSSTYDSTLIEQLMEAAQKTKTKLHRGVYCAVSGPSYETPAEIRAFAKLGVDAIGMSTVPEAIVARQCGMKVAALSCITNAAAGISKSPLTHEEVLKIGRRASRNATQLITEFTRNYA</sequence>
<reference evidence="9" key="1">
    <citation type="submission" date="2018-05" db="EMBL/GenBank/DDBJ databases">
        <authorList>
            <person name="Lanie J.A."/>
            <person name="Ng W.-L."/>
            <person name="Kazmierczak K.M."/>
            <person name="Andrzejewski T.M."/>
            <person name="Davidsen T.M."/>
            <person name="Wayne K.J."/>
            <person name="Tettelin H."/>
            <person name="Glass J.I."/>
            <person name="Rusch D."/>
            <person name="Podicherti R."/>
            <person name="Tsui H.-C.T."/>
            <person name="Winkler M.E."/>
        </authorList>
    </citation>
    <scope>NUCLEOTIDE SEQUENCE</scope>
</reference>
<evidence type="ECO:0000256" key="4">
    <source>
        <dbReference type="ARBA" id="ARBA00022676"/>
    </source>
</evidence>
<evidence type="ECO:0000256" key="6">
    <source>
        <dbReference type="ARBA" id="ARBA00031036"/>
    </source>
</evidence>
<dbReference type="GO" id="GO:0004731">
    <property type="term" value="F:purine-nucleoside phosphorylase activity"/>
    <property type="evidence" value="ECO:0007669"/>
    <property type="project" value="UniProtKB-EC"/>
</dbReference>
<feature type="domain" description="Nucleoside phosphorylase" evidence="8">
    <location>
        <begin position="23"/>
        <end position="268"/>
    </location>
</feature>
<dbReference type="EMBL" id="UINC01010976">
    <property type="protein sequence ID" value="SVA48625.1"/>
    <property type="molecule type" value="Genomic_DNA"/>
</dbReference>
<dbReference type="PANTHER" id="PTHR11904">
    <property type="entry name" value="METHYLTHIOADENOSINE/PURINE NUCLEOSIDE PHOSPHORYLASE"/>
    <property type="match status" value="1"/>
</dbReference>
<dbReference type="NCBIfam" id="TIGR01700">
    <property type="entry name" value="PNPH"/>
    <property type="match status" value="1"/>
</dbReference>
<dbReference type="InterPro" id="IPR000845">
    <property type="entry name" value="Nucleoside_phosphorylase_d"/>
</dbReference>
<comment type="pathway">
    <text evidence="1">Purine metabolism; purine nucleoside salvage.</text>
</comment>
<keyword evidence="5" id="KW-0808">Transferase</keyword>
<dbReference type="AlphaFoldDB" id="A0A381W816"/>
<name>A0A381W816_9ZZZZ</name>
<dbReference type="CDD" id="cd09009">
    <property type="entry name" value="PNP-EcPNPII_like"/>
    <property type="match status" value="1"/>
</dbReference>
<proteinExistence type="inferred from homology"/>
<keyword evidence="4" id="KW-0328">Glycosyltransferase</keyword>
<dbReference type="InterPro" id="IPR011270">
    <property type="entry name" value="Pur_Nuc_Pase_Ino/Guo-sp"/>
</dbReference>
<dbReference type="SUPFAM" id="SSF53167">
    <property type="entry name" value="Purine and uridine phosphorylases"/>
    <property type="match status" value="1"/>
</dbReference>
<comment type="similarity">
    <text evidence="2">Belongs to the PNP/MTAP phosphorylase family.</text>
</comment>
<dbReference type="InterPro" id="IPR035994">
    <property type="entry name" value="Nucleoside_phosphorylase_sf"/>
</dbReference>
<dbReference type="GO" id="GO:0005737">
    <property type="term" value="C:cytoplasm"/>
    <property type="evidence" value="ECO:0007669"/>
    <property type="project" value="TreeGrafter"/>
</dbReference>
<evidence type="ECO:0000259" key="8">
    <source>
        <dbReference type="Pfam" id="PF01048"/>
    </source>
</evidence>
<dbReference type="PANTHER" id="PTHR11904:SF9">
    <property type="entry name" value="PURINE NUCLEOSIDE PHOSPHORYLASE-RELATED"/>
    <property type="match status" value="1"/>
</dbReference>
<dbReference type="NCBIfam" id="TIGR01697">
    <property type="entry name" value="PNPH-PUNA-XAPA"/>
    <property type="match status" value="1"/>
</dbReference>
<gene>
    <name evidence="9" type="ORF">METZ01_LOCUS101479</name>
</gene>
<dbReference type="NCBIfam" id="NF006054">
    <property type="entry name" value="PRK08202.1"/>
    <property type="match status" value="1"/>
</dbReference>
<accession>A0A381W816</accession>
<dbReference type="Gene3D" id="3.40.50.1580">
    <property type="entry name" value="Nucleoside phosphorylase domain"/>
    <property type="match status" value="1"/>
</dbReference>
<organism evidence="9">
    <name type="scientific">marine metagenome</name>
    <dbReference type="NCBI Taxonomy" id="408172"/>
    <lineage>
        <taxon>unclassified sequences</taxon>
        <taxon>metagenomes</taxon>
        <taxon>ecological metagenomes</taxon>
    </lineage>
</organism>
<dbReference type="UniPathway" id="UPA00606"/>
<evidence type="ECO:0000256" key="7">
    <source>
        <dbReference type="ARBA" id="ARBA00033072"/>
    </source>
</evidence>
<dbReference type="GO" id="GO:0009116">
    <property type="term" value="P:nucleoside metabolic process"/>
    <property type="evidence" value="ECO:0007669"/>
    <property type="project" value="InterPro"/>
</dbReference>
<dbReference type="InterPro" id="IPR011268">
    <property type="entry name" value="Purine_phosphorylase"/>
</dbReference>
<evidence type="ECO:0000256" key="2">
    <source>
        <dbReference type="ARBA" id="ARBA00006751"/>
    </source>
</evidence>
<protein>
    <recommendedName>
        <fullName evidence="3">purine-nucleoside phosphorylase</fullName>
        <ecNumber evidence="3">2.4.2.1</ecNumber>
    </recommendedName>
    <alternativeName>
        <fullName evidence="7">Inosine phosphorylase</fullName>
    </alternativeName>
    <alternativeName>
        <fullName evidence="6">Inosine-guanosine phosphorylase</fullName>
    </alternativeName>
</protein>
<evidence type="ECO:0000256" key="1">
    <source>
        <dbReference type="ARBA" id="ARBA00005058"/>
    </source>
</evidence>
<evidence type="ECO:0000313" key="9">
    <source>
        <dbReference type="EMBL" id="SVA48625.1"/>
    </source>
</evidence>
<dbReference type="PIRSF" id="PIRSF000477">
    <property type="entry name" value="PurNPase"/>
    <property type="match status" value="1"/>
</dbReference>
<evidence type="ECO:0000256" key="3">
    <source>
        <dbReference type="ARBA" id="ARBA00011886"/>
    </source>
</evidence>
<dbReference type="Pfam" id="PF01048">
    <property type="entry name" value="PNP_UDP_1"/>
    <property type="match status" value="1"/>
</dbReference>
<dbReference type="EC" id="2.4.2.1" evidence="3"/>
<evidence type="ECO:0000256" key="5">
    <source>
        <dbReference type="ARBA" id="ARBA00022679"/>
    </source>
</evidence>